<dbReference type="AlphaFoldDB" id="A0A4Z2H2S0"/>
<feature type="transmembrane region" description="Helical" evidence="2">
    <location>
        <begin position="371"/>
        <end position="395"/>
    </location>
</feature>
<gene>
    <name evidence="4" type="primary">SGPP1</name>
    <name evidence="4" type="ORF">EYF80_030398</name>
</gene>
<dbReference type="Proteomes" id="UP000314294">
    <property type="component" value="Unassembled WGS sequence"/>
</dbReference>
<evidence type="ECO:0000313" key="4">
    <source>
        <dbReference type="EMBL" id="TNN59383.1"/>
    </source>
</evidence>
<proteinExistence type="predicted"/>
<feature type="domain" description="Phosphatidic acid phosphatase type 2/haloperoxidase" evidence="3">
    <location>
        <begin position="180"/>
        <end position="293"/>
    </location>
</feature>
<dbReference type="GO" id="GO:0006670">
    <property type="term" value="P:sphingosine metabolic process"/>
    <property type="evidence" value="ECO:0007669"/>
    <property type="project" value="TreeGrafter"/>
</dbReference>
<evidence type="ECO:0000313" key="5">
    <source>
        <dbReference type="Proteomes" id="UP000314294"/>
    </source>
</evidence>
<feature type="transmembrane region" description="Helical" evidence="2">
    <location>
        <begin position="275"/>
        <end position="296"/>
    </location>
</feature>
<dbReference type="PANTHER" id="PTHR14969:SF45">
    <property type="entry name" value="SPHINGOSINE-1-PHOSPHATE PHOSPHATASE 1"/>
    <property type="match status" value="1"/>
</dbReference>
<feature type="region of interest" description="Disordered" evidence="1">
    <location>
        <begin position="59"/>
        <end position="128"/>
    </location>
</feature>
<sequence length="459" mass="50254">MEKSNRLVELYHYLQDPHLVARFQRFCGVRGTFLRTGTTTGTDKESDRAHAHNNGACHHHIAEGDESGTSSAVIGAGEGEKTQTGSPTRVRRRDADANVATNRGEESETTPRNGAPASGGETVKPLRRNSLTGDVGREFLIDNRLLFYLFTFGTELGNELFYITFFPFVTWNVDAFVSRRLIMVWVWVMYLGQCTKDVIGWSRPASPPVVKVEMFYNSEYSMPSTHAMSGTALPIALLFLTYGRWEYSFTLGCSLALCWCLLVCVSRIYMGMHSVLDVIVGVLYSALILLFLLPALDPIDGFNLTCRWAPLAIVSLHLLLGLFSFSLDTWSTSRGDTAQILGTGAGVALASHVNLRLGLLPDAASGQLPLAAPAFSTGLVGAALLRLVLGVLVLVGTRALMKAVTLPLVCRVVGVPGADARKARQHMEVELPYRYIVYGAVGFNVLFLVPLLFSWTRLS</sequence>
<organism evidence="4 5">
    <name type="scientific">Liparis tanakae</name>
    <name type="common">Tanaka's snailfish</name>
    <dbReference type="NCBI Taxonomy" id="230148"/>
    <lineage>
        <taxon>Eukaryota</taxon>
        <taxon>Metazoa</taxon>
        <taxon>Chordata</taxon>
        <taxon>Craniata</taxon>
        <taxon>Vertebrata</taxon>
        <taxon>Euteleostomi</taxon>
        <taxon>Actinopterygii</taxon>
        <taxon>Neopterygii</taxon>
        <taxon>Teleostei</taxon>
        <taxon>Neoteleostei</taxon>
        <taxon>Acanthomorphata</taxon>
        <taxon>Eupercaria</taxon>
        <taxon>Perciformes</taxon>
        <taxon>Cottioidei</taxon>
        <taxon>Cottales</taxon>
        <taxon>Liparidae</taxon>
        <taxon>Liparis</taxon>
    </lineage>
</organism>
<dbReference type="SMART" id="SM00014">
    <property type="entry name" value="acidPPc"/>
    <property type="match status" value="1"/>
</dbReference>
<accession>A0A4Z2H2S0</accession>
<keyword evidence="2" id="KW-0812">Transmembrane</keyword>
<feature type="transmembrane region" description="Helical" evidence="2">
    <location>
        <begin position="247"/>
        <end position="268"/>
    </location>
</feature>
<dbReference type="OrthoDB" id="301434at2759"/>
<feature type="transmembrane region" description="Helical" evidence="2">
    <location>
        <begin position="435"/>
        <end position="455"/>
    </location>
</feature>
<dbReference type="InterPro" id="IPR000326">
    <property type="entry name" value="PAP2/HPO"/>
</dbReference>
<comment type="caution">
    <text evidence="4">The sequence shown here is derived from an EMBL/GenBank/DDBJ whole genome shotgun (WGS) entry which is preliminary data.</text>
</comment>
<dbReference type="GO" id="GO:0005789">
    <property type="term" value="C:endoplasmic reticulum membrane"/>
    <property type="evidence" value="ECO:0007669"/>
    <property type="project" value="TreeGrafter"/>
</dbReference>
<feature type="transmembrane region" description="Helical" evidence="2">
    <location>
        <begin position="308"/>
        <end position="327"/>
    </location>
</feature>
<dbReference type="CDD" id="cd03388">
    <property type="entry name" value="PAP2_SPPase1"/>
    <property type="match status" value="1"/>
</dbReference>
<dbReference type="GO" id="GO:0042392">
    <property type="term" value="F:sphingosine-1-phosphate phosphatase activity"/>
    <property type="evidence" value="ECO:0007669"/>
    <property type="project" value="TreeGrafter"/>
</dbReference>
<keyword evidence="5" id="KW-1185">Reference proteome</keyword>
<dbReference type="InterPro" id="IPR036938">
    <property type="entry name" value="PAP2/HPO_sf"/>
</dbReference>
<evidence type="ECO:0000256" key="1">
    <source>
        <dbReference type="SAM" id="MobiDB-lite"/>
    </source>
</evidence>
<protein>
    <submittedName>
        <fullName evidence="4">Sphingosine-1-phosphate phosphatase 1</fullName>
    </submittedName>
</protein>
<dbReference type="SUPFAM" id="SSF48317">
    <property type="entry name" value="Acid phosphatase/Vanadium-dependent haloperoxidase"/>
    <property type="match status" value="1"/>
</dbReference>
<dbReference type="Gene3D" id="1.20.144.10">
    <property type="entry name" value="Phosphatidic acid phosphatase type 2/haloperoxidase"/>
    <property type="match status" value="1"/>
</dbReference>
<evidence type="ECO:0000256" key="2">
    <source>
        <dbReference type="SAM" id="Phobius"/>
    </source>
</evidence>
<keyword evidence="2" id="KW-1133">Transmembrane helix</keyword>
<reference evidence="4 5" key="1">
    <citation type="submission" date="2019-03" db="EMBL/GenBank/DDBJ databases">
        <title>First draft genome of Liparis tanakae, snailfish: a comprehensive survey of snailfish specific genes.</title>
        <authorList>
            <person name="Kim W."/>
            <person name="Song I."/>
            <person name="Jeong J.-H."/>
            <person name="Kim D."/>
            <person name="Kim S."/>
            <person name="Ryu S."/>
            <person name="Song J.Y."/>
            <person name="Lee S.K."/>
        </authorList>
    </citation>
    <scope>NUCLEOTIDE SEQUENCE [LARGE SCALE GENOMIC DNA]</scope>
    <source>
        <tissue evidence="4">Muscle</tissue>
    </source>
</reference>
<dbReference type="Pfam" id="PF01569">
    <property type="entry name" value="PAP2"/>
    <property type="match status" value="1"/>
</dbReference>
<dbReference type="EMBL" id="SRLO01000357">
    <property type="protein sequence ID" value="TNN59383.1"/>
    <property type="molecule type" value="Genomic_DNA"/>
</dbReference>
<name>A0A4Z2H2S0_9TELE</name>
<feature type="transmembrane region" description="Helical" evidence="2">
    <location>
        <begin position="339"/>
        <end position="359"/>
    </location>
</feature>
<keyword evidence="2" id="KW-0472">Membrane</keyword>
<evidence type="ECO:0000259" key="3">
    <source>
        <dbReference type="SMART" id="SM00014"/>
    </source>
</evidence>
<dbReference type="PANTHER" id="PTHR14969">
    <property type="entry name" value="SPHINGOSINE-1-PHOSPHATE PHOSPHOHYDROLASE"/>
    <property type="match status" value="1"/>
</dbReference>